<dbReference type="SMART" id="SM00256">
    <property type="entry name" value="FBOX"/>
    <property type="match status" value="1"/>
</dbReference>
<dbReference type="RefSeq" id="XP_016842176.1">
    <property type="nucleotide sequence ID" value="XM_016986687.3"/>
</dbReference>
<protein>
    <recommendedName>
        <fullName evidence="1">F-box domain-containing protein</fullName>
    </recommendedName>
</protein>
<accession>A0A7M7M2C5</accession>
<dbReference type="Pfam" id="PF12937">
    <property type="entry name" value="F-box-like"/>
    <property type="match status" value="1"/>
</dbReference>
<keyword evidence="3" id="KW-1185">Reference proteome</keyword>
<organism evidence="2 3">
    <name type="scientific">Nasonia vitripennis</name>
    <name type="common">Parasitic wasp</name>
    <dbReference type="NCBI Taxonomy" id="7425"/>
    <lineage>
        <taxon>Eukaryota</taxon>
        <taxon>Metazoa</taxon>
        <taxon>Ecdysozoa</taxon>
        <taxon>Arthropoda</taxon>
        <taxon>Hexapoda</taxon>
        <taxon>Insecta</taxon>
        <taxon>Pterygota</taxon>
        <taxon>Neoptera</taxon>
        <taxon>Endopterygota</taxon>
        <taxon>Hymenoptera</taxon>
        <taxon>Apocrita</taxon>
        <taxon>Proctotrupomorpha</taxon>
        <taxon>Chalcidoidea</taxon>
        <taxon>Pteromalidae</taxon>
        <taxon>Pteromalinae</taxon>
        <taxon>Nasonia</taxon>
    </lineage>
</organism>
<proteinExistence type="predicted"/>
<dbReference type="InterPro" id="IPR036047">
    <property type="entry name" value="F-box-like_dom_sf"/>
</dbReference>
<dbReference type="GeneID" id="100680331"/>
<reference evidence="2" key="1">
    <citation type="submission" date="2021-01" db="UniProtKB">
        <authorList>
            <consortium name="EnsemblMetazoa"/>
        </authorList>
    </citation>
    <scope>IDENTIFICATION</scope>
</reference>
<evidence type="ECO:0000259" key="1">
    <source>
        <dbReference type="PROSITE" id="PS50181"/>
    </source>
</evidence>
<dbReference type="SUPFAM" id="SSF81383">
    <property type="entry name" value="F-box domain"/>
    <property type="match status" value="1"/>
</dbReference>
<dbReference type="KEGG" id="nvi:100680331"/>
<dbReference type="InterPro" id="IPR039719">
    <property type="entry name" value="FBXO28"/>
</dbReference>
<dbReference type="PANTHER" id="PTHR13252">
    <property type="entry name" value="F-BOX ONLY PROTEIN 28"/>
    <property type="match status" value="1"/>
</dbReference>
<dbReference type="OrthoDB" id="6437083at2759"/>
<dbReference type="PROSITE" id="PS50181">
    <property type="entry name" value="FBOX"/>
    <property type="match status" value="1"/>
</dbReference>
<evidence type="ECO:0000313" key="2">
    <source>
        <dbReference type="EnsemblMetazoa" id="XP_016842176"/>
    </source>
</evidence>
<sequence length="250" mass="29101">MGLEIVIIKPNGGRARIMAISILFMSGVFSQLKIICHIFRNGVNGYMVQMRLYDHTNSLGWNRNYLFNDPLKTKIDIHNMHILLLPEEMLFQILSHFNFETIGKLRLVCRQFNKICCFILNAEYTKLQGKVKERYEYISQMPRQIPMKCDKQLIILLSAELYKLHFIFKTHVKENCCCFFAGSFLDEAYTLLEISKSNAILNVTVGSCEGTDPFAIMNKLFILHDKLLNYLPHCDHYRTSIRNHPAIIKS</sequence>
<evidence type="ECO:0000313" key="3">
    <source>
        <dbReference type="Proteomes" id="UP000002358"/>
    </source>
</evidence>
<dbReference type="EnsemblMetazoa" id="XM_016986687">
    <property type="protein sequence ID" value="XP_016842176"/>
    <property type="gene ID" value="LOC100680331"/>
</dbReference>
<dbReference type="InParanoid" id="A0A7M7M2C5"/>
<name>A0A7M7M2C5_NASVI</name>
<feature type="domain" description="F-box" evidence="1">
    <location>
        <begin position="79"/>
        <end position="127"/>
    </location>
</feature>
<dbReference type="Gene3D" id="1.20.1280.50">
    <property type="match status" value="1"/>
</dbReference>
<dbReference type="PANTHER" id="PTHR13252:SF1">
    <property type="entry name" value="DAMPENED, ISOFORM A"/>
    <property type="match status" value="1"/>
</dbReference>
<dbReference type="GO" id="GO:0003713">
    <property type="term" value="F:transcription coactivator activity"/>
    <property type="evidence" value="ECO:0007669"/>
    <property type="project" value="TreeGrafter"/>
</dbReference>
<dbReference type="GO" id="GO:0005634">
    <property type="term" value="C:nucleus"/>
    <property type="evidence" value="ECO:0007669"/>
    <property type="project" value="TreeGrafter"/>
</dbReference>
<dbReference type="Proteomes" id="UP000002358">
    <property type="component" value="Chromosome 1"/>
</dbReference>
<dbReference type="InterPro" id="IPR001810">
    <property type="entry name" value="F-box_dom"/>
</dbReference>
<dbReference type="AlphaFoldDB" id="A0A7M7M2C5"/>